<dbReference type="Gene3D" id="3.90.640.10">
    <property type="entry name" value="Actin, Chain A, domain 4"/>
    <property type="match status" value="1"/>
</dbReference>
<dbReference type="OrthoDB" id="9807934at2"/>
<dbReference type="Pfam" id="PF00012">
    <property type="entry name" value="HSP70"/>
    <property type="match status" value="1"/>
</dbReference>
<evidence type="ECO:0000256" key="1">
    <source>
        <dbReference type="ARBA" id="ARBA00022741"/>
    </source>
</evidence>
<dbReference type="EMBL" id="FZOS01000009">
    <property type="protein sequence ID" value="SNS55628.1"/>
    <property type="molecule type" value="Genomic_DNA"/>
</dbReference>
<dbReference type="CDD" id="cd10231">
    <property type="entry name" value="ASKHA_NBD_HSP70_YegD-like"/>
    <property type="match status" value="1"/>
</dbReference>
<reference evidence="4" key="1">
    <citation type="submission" date="2017-06" db="EMBL/GenBank/DDBJ databases">
        <authorList>
            <person name="Varghese N."/>
            <person name="Submissions S."/>
        </authorList>
    </citation>
    <scope>NUCLEOTIDE SEQUENCE [LARGE SCALE GENOMIC DNA]</scope>
    <source>
        <strain evidence="4">LNB2</strain>
    </source>
</reference>
<dbReference type="Proteomes" id="UP000198281">
    <property type="component" value="Unassembled WGS sequence"/>
</dbReference>
<evidence type="ECO:0000256" key="2">
    <source>
        <dbReference type="ARBA" id="ARBA00022840"/>
    </source>
</evidence>
<keyword evidence="1" id="KW-0547">Nucleotide-binding</keyword>
<accession>A0A239FGG5</accession>
<protein>
    <submittedName>
        <fullName evidence="3">Hypothetical chaperone protein</fullName>
    </submittedName>
</protein>
<keyword evidence="4" id="KW-1185">Reference proteome</keyword>
<organism evidence="3 4">
    <name type="scientific">Edaphosphingomonas laterariae</name>
    <dbReference type="NCBI Taxonomy" id="861865"/>
    <lineage>
        <taxon>Bacteria</taxon>
        <taxon>Pseudomonadati</taxon>
        <taxon>Pseudomonadota</taxon>
        <taxon>Alphaproteobacteria</taxon>
        <taxon>Sphingomonadales</taxon>
        <taxon>Rhizorhabdaceae</taxon>
        <taxon>Edaphosphingomonas</taxon>
    </lineage>
</organism>
<keyword evidence="2" id="KW-0067">ATP-binding</keyword>
<dbReference type="Gene3D" id="3.30.420.40">
    <property type="match status" value="2"/>
</dbReference>
<sequence length="430" mass="46752">MSRAALGLDFGTTNSVVALADAPGQSDLLSFAGDGATGAVFRSALCYWHDDGVRGGLAHEAGPWAIAEYLEYPQDSRFIQSFKSVAASAAFEHATVFEKRFRFEELGRHFIERMVAHAGGRLNDRPERIIVGRPVEYAGGRPDPVLARQRYDRMFEGFGTEIHYVHEPLGAAFSYASRITDPATILVADFGGGTSDFSIVRIGAPGDARRCVPLGSAGIGIAGDRFDYRIVDRLILPMLGKGGSYRSFDKVLEIPRGYFTDFADWSRLALMRNRRTMEELRRLQKAAVDPDAIGRMIALIDNELGYPLYDAVGQLKRALSSAEHAPFHFTGGGLAIDAEVSRSDFEGWIAEDVARIEATVDQTLANAGVATDTVDRVFLTGGSSLIPAIRRLFEQRFGGEKIATGGELTSIAHGLALIGQEENLAAWTAQ</sequence>
<dbReference type="GO" id="GO:0005524">
    <property type="term" value="F:ATP binding"/>
    <property type="evidence" value="ECO:0007669"/>
    <property type="project" value="UniProtKB-KW"/>
</dbReference>
<evidence type="ECO:0000313" key="3">
    <source>
        <dbReference type="EMBL" id="SNS55628.1"/>
    </source>
</evidence>
<dbReference type="InterPro" id="IPR013126">
    <property type="entry name" value="Hsp_70_fam"/>
</dbReference>
<dbReference type="InterPro" id="IPR043129">
    <property type="entry name" value="ATPase_NBD"/>
</dbReference>
<evidence type="ECO:0000313" key="4">
    <source>
        <dbReference type="Proteomes" id="UP000198281"/>
    </source>
</evidence>
<dbReference type="RefSeq" id="WP_089219479.1">
    <property type="nucleotide sequence ID" value="NZ_FZOS01000009.1"/>
</dbReference>
<dbReference type="PANTHER" id="PTHR42749:SF1">
    <property type="entry name" value="CELL SHAPE-DETERMINING PROTEIN MREB"/>
    <property type="match status" value="1"/>
</dbReference>
<dbReference type="InterPro" id="IPR042054">
    <property type="entry name" value="YegD-like"/>
</dbReference>
<dbReference type="PRINTS" id="PR00301">
    <property type="entry name" value="HEATSHOCK70"/>
</dbReference>
<dbReference type="AlphaFoldDB" id="A0A239FGG5"/>
<dbReference type="GO" id="GO:0140662">
    <property type="term" value="F:ATP-dependent protein folding chaperone"/>
    <property type="evidence" value="ECO:0007669"/>
    <property type="project" value="InterPro"/>
</dbReference>
<gene>
    <name evidence="3" type="ORF">SAMN06295912_10920</name>
</gene>
<proteinExistence type="predicted"/>
<name>A0A239FGG5_9SPHN</name>
<dbReference type="PANTHER" id="PTHR42749">
    <property type="entry name" value="CELL SHAPE-DETERMINING PROTEIN MREB"/>
    <property type="match status" value="1"/>
</dbReference>
<dbReference type="SUPFAM" id="SSF53067">
    <property type="entry name" value="Actin-like ATPase domain"/>
    <property type="match status" value="2"/>
</dbReference>